<evidence type="ECO:0000256" key="10">
    <source>
        <dbReference type="SAM" id="MobiDB-lite"/>
    </source>
</evidence>
<reference evidence="14" key="1">
    <citation type="submission" date="2015-02" db="EMBL/GenBank/DDBJ databases">
        <title>Genome sequencing for Strongylocentrotus purpuratus.</title>
        <authorList>
            <person name="Murali S."/>
            <person name="Liu Y."/>
            <person name="Vee V."/>
            <person name="English A."/>
            <person name="Wang M."/>
            <person name="Skinner E."/>
            <person name="Han Y."/>
            <person name="Muzny D.M."/>
            <person name="Worley K.C."/>
            <person name="Gibbs R.A."/>
        </authorList>
    </citation>
    <scope>NUCLEOTIDE SEQUENCE</scope>
</reference>
<feature type="transmembrane region" description="Helical" evidence="11">
    <location>
        <begin position="286"/>
        <end position="307"/>
    </location>
</feature>
<comment type="subcellular location">
    <subcellularLocation>
        <location evidence="1">Membrane</location>
        <topology evidence="1">Single-pass membrane protein</topology>
    </subcellularLocation>
</comment>
<dbReference type="OMA" id="CEHCMVA"/>
<name>A0A7M7T5B6_STRPU</name>
<keyword evidence="8 11" id="KW-0472">Membrane</keyword>
<dbReference type="InterPro" id="IPR013083">
    <property type="entry name" value="Znf_RING/FYVE/PHD"/>
</dbReference>
<dbReference type="InParanoid" id="A0A7M7T5B6"/>
<feature type="compositionally biased region" description="Low complexity" evidence="10">
    <location>
        <begin position="199"/>
        <end position="215"/>
    </location>
</feature>
<feature type="region of interest" description="Disordered" evidence="10">
    <location>
        <begin position="174"/>
        <end position="228"/>
    </location>
</feature>
<evidence type="ECO:0000313" key="13">
    <source>
        <dbReference type="EnsemblMetazoa" id="XP_030854965"/>
    </source>
</evidence>
<evidence type="ECO:0000313" key="14">
    <source>
        <dbReference type="Proteomes" id="UP000007110"/>
    </source>
</evidence>
<feature type="domain" description="RING-type" evidence="12">
    <location>
        <begin position="53"/>
        <end position="101"/>
    </location>
</feature>
<dbReference type="InterPro" id="IPR058731">
    <property type="entry name" value="Znf-B_box_ZFPL1-like"/>
</dbReference>
<evidence type="ECO:0000256" key="7">
    <source>
        <dbReference type="ARBA" id="ARBA00022989"/>
    </source>
</evidence>
<sequence>MGLCKCPKRKVTNLFCFEHRVNVCEHCMVANHSKCIVKSYLQWLQDSDYNTKCSLCKNELAEGDVVRLLCYDVFHWECVDAYARNFPPNTAPAGYTCPSCNTSIFPSSNMISPVAETLRKYLASVNWARAGLGLSLIEEPRKDIQAPTQYSAPSTQSFDSMPTTSPTAIAVVSPQQATPTPVTRGSYGQTTRPQPRQPAALGVGTTGAAAAENAGPHTRSDKQFASGGADHRVYDARKDEMIVDIVQDHDKDKYKRRSALHWFARWFKSRTSSRKPVDSNSQIKRIAVLLFICLLAFFTFIIIMTSVGRASANSDPLLDPLNNPNIRIGRRI</sequence>
<dbReference type="GO" id="GO:0005794">
    <property type="term" value="C:Golgi apparatus"/>
    <property type="evidence" value="ECO:0000318"/>
    <property type="project" value="GO_Central"/>
</dbReference>
<dbReference type="CDD" id="cd16487">
    <property type="entry name" value="mRING-H2-C3DHC3_ZFPL1"/>
    <property type="match status" value="1"/>
</dbReference>
<comment type="similarity">
    <text evidence="2">Belongs to the ZFPL1 family.</text>
</comment>
<dbReference type="Pfam" id="PF25993">
    <property type="entry name" value="zf-B_box_ZFPL1"/>
    <property type="match status" value="1"/>
</dbReference>
<keyword evidence="7 11" id="KW-1133">Transmembrane helix</keyword>
<dbReference type="KEGG" id="spu:580289"/>
<dbReference type="CTD" id="7542"/>
<evidence type="ECO:0000256" key="6">
    <source>
        <dbReference type="ARBA" id="ARBA00022833"/>
    </source>
</evidence>
<dbReference type="PROSITE" id="PS50089">
    <property type="entry name" value="ZF_RING_2"/>
    <property type="match status" value="1"/>
</dbReference>
<dbReference type="SUPFAM" id="SSF57850">
    <property type="entry name" value="RING/U-box"/>
    <property type="match status" value="1"/>
</dbReference>
<feature type="compositionally biased region" description="Polar residues" evidence="10">
    <location>
        <begin position="174"/>
        <end position="194"/>
    </location>
</feature>
<dbReference type="PANTHER" id="PTHR12981">
    <property type="entry name" value="ZINC FINGER PROTEIN-LIKE 1"/>
    <property type="match status" value="1"/>
</dbReference>
<dbReference type="GO" id="GO:0008270">
    <property type="term" value="F:zinc ion binding"/>
    <property type="evidence" value="ECO:0007669"/>
    <property type="project" value="UniProtKB-KW"/>
</dbReference>
<dbReference type="Proteomes" id="UP000007110">
    <property type="component" value="Unassembled WGS sequence"/>
</dbReference>
<dbReference type="RefSeq" id="XP_030854965.1">
    <property type="nucleotide sequence ID" value="XM_030999105.1"/>
</dbReference>
<evidence type="ECO:0000256" key="9">
    <source>
        <dbReference type="PROSITE-ProRule" id="PRU00175"/>
    </source>
</evidence>
<evidence type="ECO:0000256" key="5">
    <source>
        <dbReference type="ARBA" id="ARBA00022771"/>
    </source>
</evidence>
<evidence type="ECO:0000256" key="2">
    <source>
        <dbReference type="ARBA" id="ARBA00005561"/>
    </source>
</evidence>
<keyword evidence="6" id="KW-0862">Zinc</keyword>
<evidence type="ECO:0000256" key="4">
    <source>
        <dbReference type="ARBA" id="ARBA00022723"/>
    </source>
</evidence>
<organism evidence="13 14">
    <name type="scientific">Strongylocentrotus purpuratus</name>
    <name type="common">Purple sea urchin</name>
    <dbReference type="NCBI Taxonomy" id="7668"/>
    <lineage>
        <taxon>Eukaryota</taxon>
        <taxon>Metazoa</taxon>
        <taxon>Echinodermata</taxon>
        <taxon>Eleutherozoa</taxon>
        <taxon>Echinozoa</taxon>
        <taxon>Echinoidea</taxon>
        <taxon>Euechinoidea</taxon>
        <taxon>Echinacea</taxon>
        <taxon>Camarodonta</taxon>
        <taxon>Echinidea</taxon>
        <taxon>Strongylocentrotidae</taxon>
        <taxon>Strongylocentrotus</taxon>
    </lineage>
</organism>
<dbReference type="InterPro" id="IPR001841">
    <property type="entry name" value="Znf_RING"/>
</dbReference>
<evidence type="ECO:0000256" key="1">
    <source>
        <dbReference type="ARBA" id="ARBA00004167"/>
    </source>
</evidence>
<dbReference type="InterPro" id="IPR058730">
    <property type="entry name" value="U-box_ZFPL1-like"/>
</dbReference>
<keyword evidence="4" id="KW-0479">Metal-binding</keyword>
<keyword evidence="14" id="KW-1185">Reference proteome</keyword>
<keyword evidence="3 11" id="KW-0812">Transmembrane</keyword>
<dbReference type="FunCoup" id="A0A7M7T5B6">
    <property type="interactions" value="2601"/>
</dbReference>
<accession>A0A7M7T5B6</accession>
<evidence type="ECO:0000256" key="8">
    <source>
        <dbReference type="ARBA" id="ARBA00023136"/>
    </source>
</evidence>
<evidence type="ECO:0000259" key="12">
    <source>
        <dbReference type="PROSITE" id="PS50089"/>
    </source>
</evidence>
<protein>
    <recommendedName>
        <fullName evidence="12">RING-type domain-containing protein</fullName>
    </recommendedName>
</protein>
<dbReference type="OrthoDB" id="1916590at2759"/>
<dbReference type="EnsemblMetazoa" id="XM_030999105">
    <property type="protein sequence ID" value="XP_030854965"/>
    <property type="gene ID" value="LOC580289"/>
</dbReference>
<dbReference type="Pfam" id="PF25998">
    <property type="entry name" value="U-box_ZFPL1"/>
    <property type="match status" value="1"/>
</dbReference>
<evidence type="ECO:0000256" key="11">
    <source>
        <dbReference type="SAM" id="Phobius"/>
    </source>
</evidence>
<dbReference type="GeneID" id="580289"/>
<dbReference type="AlphaFoldDB" id="A0A7M7T5B6"/>
<dbReference type="GO" id="GO:0016020">
    <property type="term" value="C:membrane"/>
    <property type="evidence" value="ECO:0007669"/>
    <property type="project" value="UniProtKB-SubCell"/>
</dbReference>
<dbReference type="Gene3D" id="3.30.40.10">
    <property type="entry name" value="Zinc/RING finger domain, C3HC4 (zinc finger)"/>
    <property type="match status" value="1"/>
</dbReference>
<keyword evidence="5 9" id="KW-0863">Zinc-finger</keyword>
<dbReference type="InterPro" id="IPR039043">
    <property type="entry name" value="ZFPL1"/>
</dbReference>
<evidence type="ECO:0000256" key="3">
    <source>
        <dbReference type="ARBA" id="ARBA00022692"/>
    </source>
</evidence>
<dbReference type="PANTHER" id="PTHR12981:SF0">
    <property type="entry name" value="ZINC FINGER PROTEIN-LIKE 1"/>
    <property type="match status" value="1"/>
</dbReference>
<proteinExistence type="inferred from homology"/>
<reference evidence="13" key="2">
    <citation type="submission" date="2021-01" db="UniProtKB">
        <authorList>
            <consortium name="EnsemblMetazoa"/>
        </authorList>
    </citation>
    <scope>IDENTIFICATION</scope>
</reference>